<dbReference type="AlphaFoldDB" id="A0A430AGL5"/>
<organism evidence="2 3">
    <name type="scientific">Vagococcus entomophilus</name>
    <dbReference type="NCBI Taxonomy" id="1160095"/>
    <lineage>
        <taxon>Bacteria</taxon>
        <taxon>Bacillati</taxon>
        <taxon>Bacillota</taxon>
        <taxon>Bacilli</taxon>
        <taxon>Lactobacillales</taxon>
        <taxon>Enterococcaceae</taxon>
        <taxon>Vagococcus</taxon>
    </lineage>
</organism>
<dbReference type="Pfam" id="PF14526">
    <property type="entry name" value="Cass2"/>
    <property type="match status" value="1"/>
</dbReference>
<evidence type="ECO:0000313" key="2">
    <source>
        <dbReference type="EMBL" id="RSU06987.1"/>
    </source>
</evidence>
<protein>
    <recommendedName>
        <fullName evidence="1">Integron-associated effector binding protein domain-containing protein</fullName>
    </recommendedName>
</protein>
<name>A0A430AGL5_9ENTE</name>
<evidence type="ECO:0000313" key="3">
    <source>
        <dbReference type="Proteomes" id="UP000288669"/>
    </source>
</evidence>
<dbReference type="Gene3D" id="3.20.80.10">
    <property type="entry name" value="Regulatory factor, effector binding domain"/>
    <property type="match status" value="1"/>
</dbReference>
<accession>A0A430AGL5</accession>
<reference evidence="2 3" key="1">
    <citation type="submission" date="2017-05" db="EMBL/GenBank/DDBJ databases">
        <title>Vagococcus spp. assemblies.</title>
        <authorList>
            <person name="Gulvik C.A."/>
        </authorList>
    </citation>
    <scope>NUCLEOTIDE SEQUENCE [LARGE SCALE GENOMIC DNA]</scope>
    <source>
        <strain evidence="2 3">DSM 24756</strain>
    </source>
</reference>
<keyword evidence="3" id="KW-1185">Reference proteome</keyword>
<dbReference type="InterPro" id="IPR029441">
    <property type="entry name" value="Cass2"/>
</dbReference>
<sequence>MDVYALNHTRTNNFALDMPDKIGQAWQEAKQKVGEVQTIQYGIYHEYDGNYQKDYTLTIASEKEVEGAQLMLLADDFYQVFPVDTRQKMGIFQTWQQIWNLEEEGKLKRAYTQDYEKYYLDGRVEIYIAL</sequence>
<feature type="domain" description="Integron-associated effector binding protein" evidence="1">
    <location>
        <begin position="7"/>
        <end position="129"/>
    </location>
</feature>
<evidence type="ECO:0000259" key="1">
    <source>
        <dbReference type="Pfam" id="PF14526"/>
    </source>
</evidence>
<comment type="caution">
    <text evidence="2">The sequence shown here is derived from an EMBL/GenBank/DDBJ whole genome shotgun (WGS) entry which is preliminary data.</text>
</comment>
<dbReference type="SUPFAM" id="SSF55136">
    <property type="entry name" value="Probable bacterial effector-binding domain"/>
    <property type="match status" value="1"/>
</dbReference>
<gene>
    <name evidence="2" type="ORF">CBF30_06920</name>
</gene>
<dbReference type="Proteomes" id="UP000288669">
    <property type="component" value="Unassembled WGS sequence"/>
</dbReference>
<dbReference type="InterPro" id="IPR011256">
    <property type="entry name" value="Reg_factor_effector_dom_sf"/>
</dbReference>
<dbReference type="OrthoDB" id="3173400at2"/>
<proteinExistence type="predicted"/>
<dbReference type="RefSeq" id="WP_126824228.1">
    <property type="nucleotide sequence ID" value="NZ_JBHLWU010000002.1"/>
</dbReference>
<dbReference type="EMBL" id="NGJZ01000002">
    <property type="protein sequence ID" value="RSU06987.1"/>
    <property type="molecule type" value="Genomic_DNA"/>
</dbReference>